<protein>
    <submittedName>
        <fullName evidence="1">Uncharacterized protein</fullName>
    </submittedName>
</protein>
<accession>A0AAW1U382</accession>
<dbReference type="EMBL" id="JARQZJ010000033">
    <property type="protein sequence ID" value="KAK9875428.1"/>
    <property type="molecule type" value="Genomic_DNA"/>
</dbReference>
<sequence>MSKAGIASGERNSSLALQPLSFQFGDFDSRPQLRVIEAEWKQYNSMPLLEMSLKTSHFENVIYKRYIGPSNEQFQRKNGRDGLHSKSNCLTQWRRHTDVEKIRAFKGTV</sequence>
<reference evidence="1 2" key="1">
    <citation type="submission" date="2023-03" db="EMBL/GenBank/DDBJ databases">
        <title>Genome insight into feeding habits of ladybird beetles.</title>
        <authorList>
            <person name="Li H.-S."/>
            <person name="Huang Y.-H."/>
            <person name="Pang H."/>
        </authorList>
    </citation>
    <scope>NUCLEOTIDE SEQUENCE [LARGE SCALE GENOMIC DNA]</scope>
    <source>
        <strain evidence="1">SYSU_2023b</strain>
        <tissue evidence="1">Whole body</tissue>
    </source>
</reference>
<organism evidence="1 2">
    <name type="scientific">Henosepilachna vigintioctopunctata</name>
    <dbReference type="NCBI Taxonomy" id="420089"/>
    <lineage>
        <taxon>Eukaryota</taxon>
        <taxon>Metazoa</taxon>
        <taxon>Ecdysozoa</taxon>
        <taxon>Arthropoda</taxon>
        <taxon>Hexapoda</taxon>
        <taxon>Insecta</taxon>
        <taxon>Pterygota</taxon>
        <taxon>Neoptera</taxon>
        <taxon>Endopterygota</taxon>
        <taxon>Coleoptera</taxon>
        <taxon>Polyphaga</taxon>
        <taxon>Cucujiformia</taxon>
        <taxon>Coccinelloidea</taxon>
        <taxon>Coccinellidae</taxon>
        <taxon>Epilachninae</taxon>
        <taxon>Epilachnini</taxon>
        <taxon>Henosepilachna</taxon>
    </lineage>
</organism>
<comment type="caution">
    <text evidence="1">The sequence shown here is derived from an EMBL/GenBank/DDBJ whole genome shotgun (WGS) entry which is preliminary data.</text>
</comment>
<proteinExistence type="predicted"/>
<name>A0AAW1U382_9CUCU</name>
<evidence type="ECO:0000313" key="1">
    <source>
        <dbReference type="EMBL" id="KAK9875428.1"/>
    </source>
</evidence>
<dbReference type="AlphaFoldDB" id="A0AAW1U382"/>
<keyword evidence="2" id="KW-1185">Reference proteome</keyword>
<evidence type="ECO:0000313" key="2">
    <source>
        <dbReference type="Proteomes" id="UP001431783"/>
    </source>
</evidence>
<dbReference type="Proteomes" id="UP001431783">
    <property type="component" value="Unassembled WGS sequence"/>
</dbReference>
<gene>
    <name evidence="1" type="ORF">WA026_007821</name>
</gene>